<evidence type="ECO:0000256" key="3">
    <source>
        <dbReference type="ARBA" id="ARBA00022692"/>
    </source>
</evidence>
<proteinExistence type="inferred from homology"/>
<dbReference type="PANTHER" id="PTHR11003:SF345">
    <property type="entry name" value="TWIK FAMILY OF POTASSIUM CHANNELS PROTEIN 18"/>
    <property type="match status" value="1"/>
</dbReference>
<dbReference type="GeneID" id="136817849"/>
<organism evidence="11 12">
    <name type="scientific">Clytia hemisphaerica</name>
    <dbReference type="NCBI Taxonomy" id="252671"/>
    <lineage>
        <taxon>Eukaryota</taxon>
        <taxon>Metazoa</taxon>
        <taxon>Cnidaria</taxon>
        <taxon>Hydrozoa</taxon>
        <taxon>Hydroidolina</taxon>
        <taxon>Leptothecata</taxon>
        <taxon>Obeliida</taxon>
        <taxon>Clytiidae</taxon>
        <taxon>Clytia</taxon>
    </lineage>
</organism>
<dbReference type="Proteomes" id="UP000594262">
    <property type="component" value="Unplaced"/>
</dbReference>
<dbReference type="Pfam" id="PF07885">
    <property type="entry name" value="Ion_trans_2"/>
    <property type="match status" value="2"/>
</dbReference>
<protein>
    <recommendedName>
        <fullName evidence="10">Potassium channel domain-containing protein</fullName>
    </recommendedName>
</protein>
<dbReference type="PRINTS" id="PR01333">
    <property type="entry name" value="2POREKCHANEL"/>
</dbReference>
<keyword evidence="2 8" id="KW-0813">Transport</keyword>
<feature type="transmembrane region" description="Helical" evidence="9">
    <location>
        <begin position="260"/>
        <end position="277"/>
    </location>
</feature>
<evidence type="ECO:0000256" key="7">
    <source>
        <dbReference type="ARBA" id="ARBA00023303"/>
    </source>
</evidence>
<evidence type="ECO:0000256" key="6">
    <source>
        <dbReference type="ARBA" id="ARBA00023136"/>
    </source>
</evidence>
<evidence type="ECO:0000256" key="4">
    <source>
        <dbReference type="ARBA" id="ARBA00022989"/>
    </source>
</evidence>
<evidence type="ECO:0000259" key="10">
    <source>
        <dbReference type="Pfam" id="PF07885"/>
    </source>
</evidence>
<keyword evidence="12" id="KW-1185">Reference proteome</keyword>
<dbReference type="GO" id="GO:0022841">
    <property type="term" value="F:potassium ion leak channel activity"/>
    <property type="evidence" value="ECO:0007669"/>
    <property type="project" value="TreeGrafter"/>
</dbReference>
<evidence type="ECO:0000256" key="9">
    <source>
        <dbReference type="SAM" id="Phobius"/>
    </source>
</evidence>
<keyword evidence="6 9" id="KW-0472">Membrane</keyword>
<feature type="domain" description="Potassium channel" evidence="10">
    <location>
        <begin position="150"/>
        <end position="191"/>
    </location>
</feature>
<evidence type="ECO:0000256" key="8">
    <source>
        <dbReference type="RuleBase" id="RU003857"/>
    </source>
</evidence>
<accession>A0A7M5WQP2</accession>
<dbReference type="AlphaFoldDB" id="A0A7M5WQP2"/>
<feature type="transmembrane region" description="Helical" evidence="9">
    <location>
        <begin position="224"/>
        <end position="248"/>
    </location>
</feature>
<dbReference type="GO" id="GO:0005886">
    <property type="term" value="C:plasma membrane"/>
    <property type="evidence" value="ECO:0007669"/>
    <property type="project" value="TreeGrafter"/>
</dbReference>
<evidence type="ECO:0000256" key="1">
    <source>
        <dbReference type="ARBA" id="ARBA00004141"/>
    </source>
</evidence>
<evidence type="ECO:0000256" key="5">
    <source>
        <dbReference type="ARBA" id="ARBA00023065"/>
    </source>
</evidence>
<comment type="similarity">
    <text evidence="8">Belongs to the two pore domain potassium channel (TC 1.A.1.8) family.</text>
</comment>
<evidence type="ECO:0000313" key="12">
    <source>
        <dbReference type="Proteomes" id="UP000594262"/>
    </source>
</evidence>
<dbReference type="InterPro" id="IPR003280">
    <property type="entry name" value="2pore_dom_K_chnl"/>
</dbReference>
<dbReference type="OrthoDB" id="297496at2759"/>
<dbReference type="GO" id="GO:0030322">
    <property type="term" value="P:stabilization of membrane potential"/>
    <property type="evidence" value="ECO:0007669"/>
    <property type="project" value="TreeGrafter"/>
</dbReference>
<dbReference type="SUPFAM" id="SSF81324">
    <property type="entry name" value="Voltage-gated potassium channels"/>
    <property type="match status" value="2"/>
</dbReference>
<name>A0A7M5WQP2_9CNID</name>
<dbReference type="GO" id="GO:0015271">
    <property type="term" value="F:outward rectifier potassium channel activity"/>
    <property type="evidence" value="ECO:0007669"/>
    <property type="project" value="TreeGrafter"/>
</dbReference>
<dbReference type="RefSeq" id="XP_066930284.1">
    <property type="nucleotide sequence ID" value="XM_067074183.1"/>
</dbReference>
<dbReference type="PANTHER" id="PTHR11003">
    <property type="entry name" value="POTASSIUM CHANNEL, SUBFAMILY K"/>
    <property type="match status" value="1"/>
</dbReference>
<sequence>MILNNIQEKRVSIKKDLKRSIYKYCISILVNMAVVFGGGFIFWYIEQCYDPQLVRNDHQTSTVMDHNHAELCIQIKNEILNSTVQNLSDTINSHNQTPTNLSIVEPEADRLREKLGNLTSQFCQASSPKVVEDRKKCSLNVKDISSWWSYTMSICFTIGYGHMVCQSAPGKIVTMLYALIGIPITTMALYHASNIVLSFIQLLIIFIENRLLKRQKITRYKRKIFIAQILIFIASFSFQSLTIVPFVIDANGEPVTDWLSLIYFNFVTFSTIGFGDYNMDYEKFYEADTVKENPEYPLLYVVNSINFYVLMGLMASLLNFLASCDESRESKTKEAQIIEEQ</sequence>
<keyword evidence="7 8" id="KW-0407">Ion channel</keyword>
<dbReference type="Gene3D" id="1.10.287.70">
    <property type="match status" value="1"/>
</dbReference>
<keyword evidence="5 8" id="KW-0406">Ion transport</keyword>
<feature type="domain" description="Potassium channel" evidence="10">
    <location>
        <begin position="234"/>
        <end position="278"/>
    </location>
</feature>
<feature type="transmembrane region" description="Helical" evidence="9">
    <location>
        <begin position="298"/>
        <end position="322"/>
    </location>
</feature>
<reference evidence="11" key="1">
    <citation type="submission" date="2021-01" db="UniProtKB">
        <authorList>
            <consortium name="EnsemblMetazoa"/>
        </authorList>
    </citation>
    <scope>IDENTIFICATION</scope>
</reference>
<feature type="transmembrane region" description="Helical" evidence="9">
    <location>
        <begin position="195"/>
        <end position="212"/>
    </location>
</feature>
<comment type="subcellular location">
    <subcellularLocation>
        <location evidence="1">Membrane</location>
        <topology evidence="1">Multi-pass membrane protein</topology>
    </subcellularLocation>
</comment>
<feature type="transmembrane region" description="Helical" evidence="9">
    <location>
        <begin position="21"/>
        <end position="45"/>
    </location>
</feature>
<dbReference type="InterPro" id="IPR013099">
    <property type="entry name" value="K_chnl_dom"/>
</dbReference>
<keyword evidence="4 9" id="KW-1133">Transmembrane helix</keyword>
<evidence type="ECO:0000256" key="2">
    <source>
        <dbReference type="ARBA" id="ARBA00022448"/>
    </source>
</evidence>
<keyword evidence="3 8" id="KW-0812">Transmembrane</keyword>
<dbReference type="EnsemblMetazoa" id="CLYHEMT002723.1">
    <property type="protein sequence ID" value="CLYHEMP002723.1"/>
    <property type="gene ID" value="CLYHEMG002723"/>
</dbReference>
<evidence type="ECO:0000313" key="11">
    <source>
        <dbReference type="EnsemblMetazoa" id="CLYHEMP002723.1"/>
    </source>
</evidence>